<keyword evidence="3" id="KW-1185">Reference proteome</keyword>
<dbReference type="RefSeq" id="WP_126594403.1">
    <property type="nucleotide sequence ID" value="NZ_BIFQ01000001.1"/>
</dbReference>
<evidence type="ECO:0000256" key="1">
    <source>
        <dbReference type="SAM" id="MobiDB-lite"/>
    </source>
</evidence>
<dbReference type="AlphaFoldDB" id="A0A401Z8B0"/>
<dbReference type="CDD" id="cd20695">
    <property type="entry name" value="CdiA-CT_5T87E_Ct"/>
    <property type="match status" value="1"/>
</dbReference>
<dbReference type="InterPro" id="IPR011989">
    <property type="entry name" value="ARM-like"/>
</dbReference>
<dbReference type="Proteomes" id="UP000287224">
    <property type="component" value="Unassembled WGS sequence"/>
</dbReference>
<evidence type="ECO:0000313" key="3">
    <source>
        <dbReference type="Proteomes" id="UP000287224"/>
    </source>
</evidence>
<evidence type="ECO:0008006" key="4">
    <source>
        <dbReference type="Google" id="ProtNLM"/>
    </source>
</evidence>
<sequence>MQEDNSTLTSEEIEQVFRSGDASKISHVLVTLTFSELDWKKAQTYCLEALEHPDARVRADAATCLANLARIHQTLELDLVLPALYRHQSDPGKYVAGNVENALDDIETYMDVPVEHNPALRRPREEEKPLTSEEIEHIFQSDDTTKISQTITELAFNDPDWRKVEAYCLALLEHSSEDVRSNAAQGINILVNEHKQLDLDLVLPALYRHHSDPSEDVVMTVELALNSIARILHVPVEYGEDMTARDPEEEESVDSTEQAYEPVGPDPTHGQRALDNSVSMQSGNPHDRIGVDTVAGEIVVFGQGSARGYTGDVRTWDQLTQRMREALIDNGLVKDDGSIIVRDARGNIVGSSGNVIATRSTITEQVYEPLPTQEIERIFQSGDLKEMSRTLLTLALHDPDWRRTQDYCLQLLEHENAGMRGFAAECISHLIYHQHHLDVDRVRSALYLHQSDANKYTQRRVNDAIDDIALLVNGSV</sequence>
<evidence type="ECO:0000313" key="2">
    <source>
        <dbReference type="EMBL" id="GCE03094.1"/>
    </source>
</evidence>
<dbReference type="InterPro" id="IPR016024">
    <property type="entry name" value="ARM-type_fold"/>
</dbReference>
<feature type="compositionally biased region" description="Polar residues" evidence="1">
    <location>
        <begin position="274"/>
        <end position="284"/>
    </location>
</feature>
<dbReference type="Gene3D" id="1.25.10.10">
    <property type="entry name" value="Leucine-rich Repeat Variant"/>
    <property type="match status" value="1"/>
</dbReference>
<dbReference type="CDD" id="cd20694">
    <property type="entry name" value="CdiI_Ct-like"/>
    <property type="match status" value="3"/>
</dbReference>
<organism evidence="2 3">
    <name type="scientific">Dictyobacter aurantiacus</name>
    <dbReference type="NCBI Taxonomy" id="1936993"/>
    <lineage>
        <taxon>Bacteria</taxon>
        <taxon>Bacillati</taxon>
        <taxon>Chloroflexota</taxon>
        <taxon>Ktedonobacteria</taxon>
        <taxon>Ktedonobacterales</taxon>
        <taxon>Dictyobacteraceae</taxon>
        <taxon>Dictyobacter</taxon>
    </lineage>
</organism>
<dbReference type="InterPro" id="IPR049796">
    <property type="entry name" value="CdiI_Ct-like"/>
</dbReference>
<reference evidence="3" key="1">
    <citation type="submission" date="2018-12" db="EMBL/GenBank/DDBJ databases">
        <title>Tengunoibacter tsumagoiensis gen. nov., sp. nov., Dictyobacter kobayashii sp. nov., D. alpinus sp. nov., and D. joshuensis sp. nov. and description of Dictyobacteraceae fam. nov. within the order Ktedonobacterales isolated from Tengu-no-mugimeshi.</title>
        <authorList>
            <person name="Wang C.M."/>
            <person name="Zheng Y."/>
            <person name="Sakai Y."/>
            <person name="Toyoda A."/>
            <person name="Minakuchi Y."/>
            <person name="Abe K."/>
            <person name="Yokota A."/>
            <person name="Yabe S."/>
        </authorList>
    </citation>
    <scope>NUCLEOTIDE SEQUENCE [LARGE SCALE GENOMIC DNA]</scope>
    <source>
        <strain evidence="3">S-27</strain>
    </source>
</reference>
<protein>
    <recommendedName>
        <fullName evidence="4">HEAT repeat domain-containing protein</fullName>
    </recommendedName>
</protein>
<dbReference type="EMBL" id="BIFQ01000001">
    <property type="protein sequence ID" value="GCE03094.1"/>
    <property type="molecule type" value="Genomic_DNA"/>
</dbReference>
<feature type="region of interest" description="Disordered" evidence="1">
    <location>
        <begin position="243"/>
        <end position="286"/>
    </location>
</feature>
<gene>
    <name evidence="2" type="ORF">KDAU_04230</name>
</gene>
<accession>A0A401Z8B0</accession>
<dbReference type="OrthoDB" id="1454357at2"/>
<comment type="caution">
    <text evidence="2">The sequence shown here is derived from an EMBL/GenBank/DDBJ whole genome shotgun (WGS) entry which is preliminary data.</text>
</comment>
<proteinExistence type="predicted"/>
<name>A0A401Z8B0_9CHLR</name>
<dbReference type="SUPFAM" id="SSF48371">
    <property type="entry name" value="ARM repeat"/>
    <property type="match status" value="1"/>
</dbReference>